<dbReference type="GO" id="GO:0005829">
    <property type="term" value="C:cytosol"/>
    <property type="evidence" value="ECO:0007669"/>
    <property type="project" value="TreeGrafter"/>
</dbReference>
<dbReference type="Gene3D" id="2.130.10.10">
    <property type="entry name" value="YVTN repeat-like/Quinoprotein amine dehydrogenase"/>
    <property type="match status" value="1"/>
</dbReference>
<dbReference type="eggNOG" id="COG2706">
    <property type="taxonomic scope" value="Bacteria"/>
</dbReference>
<comment type="similarity">
    <text evidence="1">Belongs to the cycloisomerase 2 family.</text>
</comment>
<dbReference type="RefSeq" id="WP_015391571.1">
    <property type="nucleotide sequence ID" value="NC_020291.1"/>
</dbReference>
<evidence type="ECO:0000313" key="3">
    <source>
        <dbReference type="Proteomes" id="UP000011728"/>
    </source>
</evidence>
<dbReference type="Pfam" id="PF10282">
    <property type="entry name" value="Lactonase"/>
    <property type="match status" value="1"/>
</dbReference>
<dbReference type="SUPFAM" id="SSF51004">
    <property type="entry name" value="C-terminal (heme d1) domain of cytochrome cd1-nitrite reductase"/>
    <property type="match status" value="1"/>
</dbReference>
<reference evidence="2 3" key="1">
    <citation type="submission" date="2013-02" db="EMBL/GenBank/DDBJ databases">
        <title>Genome sequence of Clostridium saccharoperbutylacetonicum N1-4(HMT).</title>
        <authorList>
            <person name="Poehlein A."/>
            <person name="Daniel R."/>
        </authorList>
    </citation>
    <scope>NUCLEOTIDE SEQUENCE [LARGE SCALE GENOMIC DNA]</scope>
    <source>
        <strain evidence="3">N1-4(HMT)</strain>
    </source>
</reference>
<dbReference type="Proteomes" id="UP000011728">
    <property type="component" value="Chromosome"/>
</dbReference>
<dbReference type="PANTHER" id="PTHR30344:SF1">
    <property type="entry name" value="6-PHOSPHOGLUCONOLACTONASE"/>
    <property type="match status" value="1"/>
</dbReference>
<evidence type="ECO:0000313" key="2">
    <source>
        <dbReference type="EMBL" id="AGF55249.1"/>
    </source>
</evidence>
<dbReference type="HOGENOM" id="CLU_038716_3_0_9"/>
<dbReference type="AlphaFoldDB" id="M1MBF6"/>
<accession>M1MBF6</accession>
<dbReference type="InterPro" id="IPR050282">
    <property type="entry name" value="Cycloisomerase_2"/>
</dbReference>
<dbReference type="STRING" id="36745.CLSAP_14460"/>
<dbReference type="GO" id="GO:0017057">
    <property type="term" value="F:6-phosphogluconolactonase activity"/>
    <property type="evidence" value="ECO:0007669"/>
    <property type="project" value="UniProtKB-EC"/>
</dbReference>
<dbReference type="EMBL" id="CP004121">
    <property type="protein sequence ID" value="AGF55249.1"/>
    <property type="molecule type" value="Genomic_DNA"/>
</dbReference>
<dbReference type="InterPro" id="IPR015943">
    <property type="entry name" value="WD40/YVTN_repeat-like_dom_sf"/>
</dbReference>
<gene>
    <name evidence="2" type="primary">pgl1</name>
    <name evidence="2" type="ORF">Cspa_c14790</name>
</gene>
<dbReference type="PATRIC" id="fig|931276.5.peg.1439"/>
<dbReference type="PANTHER" id="PTHR30344">
    <property type="entry name" value="6-PHOSPHOGLUCONOLACTONASE-RELATED"/>
    <property type="match status" value="1"/>
</dbReference>
<evidence type="ECO:0000256" key="1">
    <source>
        <dbReference type="ARBA" id="ARBA00005564"/>
    </source>
</evidence>
<proteinExistence type="inferred from homology"/>
<sequence>MSNNNIAIGYIGTYTKNNSKGIYRINFNTTSGHIEKVNLAFEIENPTYLSIDRDRHILYSSCKDDKKAGVSSFKYWEEKDELNIINNYISEEKPPCHVSISKDKQILISSNYHENKMLIYKTLDGLILDSPILGSHCGHSINISRQEKPHIHCSMFTHDENYIISIDLGTDKLMVSTINDGTLNYKDNLNYTFPAGTGPRHVTYSKTFPEYYYVISELTSEIFVFKYNVNSENLFENIQILSSLPPNYTEKKSGGAIRIHNNNKFLYTSDRGNNSISLFLIDKNNGHLKYIDSFSCKGDSPRDFQLDPTGNFLLSANENSDNITIFSINQLTGVLTFIKSENIPTPTCIEFI</sequence>
<organism evidence="2 3">
    <name type="scientific">Clostridium saccharoperbutylacetonicum N1-4(HMT)</name>
    <dbReference type="NCBI Taxonomy" id="931276"/>
    <lineage>
        <taxon>Bacteria</taxon>
        <taxon>Bacillati</taxon>
        <taxon>Bacillota</taxon>
        <taxon>Clostridia</taxon>
        <taxon>Eubacteriales</taxon>
        <taxon>Clostridiaceae</taxon>
        <taxon>Clostridium</taxon>
    </lineage>
</organism>
<keyword evidence="2" id="KW-0378">Hydrolase</keyword>
<dbReference type="KEGG" id="csr:Cspa_c14790"/>
<dbReference type="InterPro" id="IPR019405">
    <property type="entry name" value="Lactonase_7-beta_prop"/>
</dbReference>
<protein>
    <submittedName>
        <fullName evidence="2">6-phosphogluconolactonase Pgl</fullName>
        <ecNumber evidence="2">3.1.1.31</ecNumber>
    </submittedName>
</protein>
<dbReference type="EC" id="3.1.1.31" evidence="2"/>
<keyword evidence="3" id="KW-1185">Reference proteome</keyword>
<name>M1MBF6_9CLOT</name>
<dbReference type="OrthoDB" id="9790815at2"/>
<dbReference type="InterPro" id="IPR011048">
    <property type="entry name" value="Haem_d1_sf"/>
</dbReference>